<dbReference type="InterPro" id="IPR001296">
    <property type="entry name" value="Glyco_trans_1"/>
</dbReference>
<protein>
    <recommendedName>
        <fullName evidence="8">D-inositol 3-phosphate glycosyltransferase</fullName>
    </recommendedName>
</protein>
<organism evidence="6 7">
    <name type="scientific">Georgenia daeguensis</name>
    <dbReference type="NCBI Taxonomy" id="908355"/>
    <lineage>
        <taxon>Bacteria</taxon>
        <taxon>Bacillati</taxon>
        <taxon>Actinomycetota</taxon>
        <taxon>Actinomycetes</taxon>
        <taxon>Micrococcales</taxon>
        <taxon>Bogoriellaceae</taxon>
        <taxon>Georgenia</taxon>
    </lineage>
</organism>
<dbReference type="Proteomes" id="UP001499841">
    <property type="component" value="Unassembled WGS sequence"/>
</dbReference>
<dbReference type="RefSeq" id="WP_345040113.1">
    <property type="nucleotide sequence ID" value="NZ_BAABBA010000007.1"/>
</dbReference>
<keyword evidence="7" id="KW-1185">Reference proteome</keyword>
<evidence type="ECO:0000256" key="1">
    <source>
        <dbReference type="ARBA" id="ARBA00022676"/>
    </source>
</evidence>
<keyword evidence="2" id="KW-0808">Transferase</keyword>
<feature type="region of interest" description="Disordered" evidence="3">
    <location>
        <begin position="354"/>
        <end position="412"/>
    </location>
</feature>
<dbReference type="Pfam" id="PF13439">
    <property type="entry name" value="Glyco_transf_4"/>
    <property type="match status" value="1"/>
</dbReference>
<dbReference type="Gene3D" id="3.40.50.2000">
    <property type="entry name" value="Glycogen Phosphorylase B"/>
    <property type="match status" value="2"/>
</dbReference>
<feature type="domain" description="Glycosyltransferase subfamily 4-like N-terminal" evidence="5">
    <location>
        <begin position="20"/>
        <end position="171"/>
    </location>
</feature>
<dbReference type="InterPro" id="IPR028098">
    <property type="entry name" value="Glyco_trans_4-like_N"/>
</dbReference>
<dbReference type="EMBL" id="BAABBA010000007">
    <property type="protein sequence ID" value="GAA4287448.1"/>
    <property type="molecule type" value="Genomic_DNA"/>
</dbReference>
<evidence type="ECO:0000256" key="3">
    <source>
        <dbReference type="SAM" id="MobiDB-lite"/>
    </source>
</evidence>
<evidence type="ECO:0000259" key="4">
    <source>
        <dbReference type="Pfam" id="PF00534"/>
    </source>
</evidence>
<proteinExistence type="predicted"/>
<evidence type="ECO:0008006" key="8">
    <source>
        <dbReference type="Google" id="ProtNLM"/>
    </source>
</evidence>
<feature type="domain" description="Glycosyl transferase family 1" evidence="4">
    <location>
        <begin position="197"/>
        <end position="351"/>
    </location>
</feature>
<dbReference type="CDD" id="cd03801">
    <property type="entry name" value="GT4_PimA-like"/>
    <property type="match status" value="1"/>
</dbReference>
<dbReference type="SUPFAM" id="SSF53756">
    <property type="entry name" value="UDP-Glycosyltransferase/glycogen phosphorylase"/>
    <property type="match status" value="1"/>
</dbReference>
<gene>
    <name evidence="6" type="ORF">GCM10022262_18070</name>
</gene>
<evidence type="ECO:0000256" key="2">
    <source>
        <dbReference type="ARBA" id="ARBA00022679"/>
    </source>
</evidence>
<evidence type="ECO:0000313" key="7">
    <source>
        <dbReference type="Proteomes" id="UP001499841"/>
    </source>
</evidence>
<keyword evidence="1" id="KW-0328">Glycosyltransferase</keyword>
<evidence type="ECO:0000313" key="6">
    <source>
        <dbReference type="EMBL" id="GAA4287448.1"/>
    </source>
</evidence>
<reference evidence="7" key="1">
    <citation type="journal article" date="2019" name="Int. J. Syst. Evol. Microbiol.">
        <title>The Global Catalogue of Microorganisms (GCM) 10K type strain sequencing project: providing services to taxonomists for standard genome sequencing and annotation.</title>
        <authorList>
            <consortium name="The Broad Institute Genomics Platform"/>
            <consortium name="The Broad Institute Genome Sequencing Center for Infectious Disease"/>
            <person name="Wu L."/>
            <person name="Ma J."/>
        </authorList>
    </citation>
    <scope>NUCLEOTIDE SEQUENCE [LARGE SCALE GENOMIC DNA]</scope>
    <source>
        <strain evidence="7">JCM 17459</strain>
    </source>
</reference>
<sequence>MTLRVVFLDHTTSHGGAQLALARLLAAGAGWDATVVVPRGPLGAYAGLGGQVVRQTGPPHRPGAIGGAALAQARNAGAVLRQVAALVAEREVRGADVLYANSARSAVYTALTASVLRVPFVVHLRDAVTPEALGRWGFAAMTRLVLPRAAGVVANSRHTLGVAAAAAPLPALRAVVPSPVGDMFDPPPPPPRARVERVGMVARIAPWKGQVLLLDAFARAFPGGDVTLHLAGAPLFGEEDYLARLRERARELGVADRLALHGHVEDVRGFVDSLDIAVHCATAPEPLGQNVLQYLARGRAIVAADEGGPAELVRDGDTGLLVAPRDPAALAVALRRLAADGDLRQALARRAAAAPVPHADELATSTEEFLSRVRAARRAPHARTEPPAPPPRRAARGPRPGDRPGPGSARRS</sequence>
<dbReference type="Pfam" id="PF00534">
    <property type="entry name" value="Glycos_transf_1"/>
    <property type="match status" value="1"/>
</dbReference>
<dbReference type="PANTHER" id="PTHR12526:SF510">
    <property type="entry name" value="D-INOSITOL 3-PHOSPHATE GLYCOSYLTRANSFERASE"/>
    <property type="match status" value="1"/>
</dbReference>
<accession>A0ABP8EU12</accession>
<evidence type="ECO:0000259" key="5">
    <source>
        <dbReference type="Pfam" id="PF13439"/>
    </source>
</evidence>
<dbReference type="PANTHER" id="PTHR12526">
    <property type="entry name" value="GLYCOSYLTRANSFERASE"/>
    <property type="match status" value="1"/>
</dbReference>
<comment type="caution">
    <text evidence="6">The sequence shown here is derived from an EMBL/GenBank/DDBJ whole genome shotgun (WGS) entry which is preliminary data.</text>
</comment>
<name>A0ABP8EU12_9MICO</name>